<feature type="compositionally biased region" description="Low complexity" evidence="1">
    <location>
        <begin position="92"/>
        <end position="107"/>
    </location>
</feature>
<feature type="region of interest" description="Disordered" evidence="1">
    <location>
        <begin position="92"/>
        <end position="116"/>
    </location>
</feature>
<evidence type="ECO:0000313" key="3">
    <source>
        <dbReference type="Proteomes" id="UP000041254"/>
    </source>
</evidence>
<keyword evidence="3" id="KW-1185">Reference proteome</keyword>
<reference evidence="2 3" key="1">
    <citation type="submission" date="2014-11" db="EMBL/GenBank/DDBJ databases">
        <authorList>
            <person name="Zhu J."/>
            <person name="Qi W."/>
            <person name="Song R."/>
        </authorList>
    </citation>
    <scope>NUCLEOTIDE SEQUENCE [LARGE SCALE GENOMIC DNA]</scope>
</reference>
<dbReference type="PhylomeDB" id="A0A0G4FCJ5"/>
<dbReference type="OrthoDB" id="550575at2759"/>
<dbReference type="Proteomes" id="UP000041254">
    <property type="component" value="Unassembled WGS sequence"/>
</dbReference>
<gene>
    <name evidence="2" type="ORF">Vbra_14948</name>
</gene>
<name>A0A0G4FCJ5_VITBC</name>
<protein>
    <submittedName>
        <fullName evidence="2">Uncharacterized protein</fullName>
    </submittedName>
</protein>
<dbReference type="AlphaFoldDB" id="A0A0G4FCJ5"/>
<dbReference type="InParanoid" id="A0A0G4FCJ5"/>
<organism evidence="2 3">
    <name type="scientific">Vitrella brassicaformis (strain CCMP3155)</name>
    <dbReference type="NCBI Taxonomy" id="1169540"/>
    <lineage>
        <taxon>Eukaryota</taxon>
        <taxon>Sar</taxon>
        <taxon>Alveolata</taxon>
        <taxon>Colpodellida</taxon>
        <taxon>Vitrellaceae</taxon>
        <taxon>Vitrella</taxon>
    </lineage>
</organism>
<dbReference type="VEuPathDB" id="CryptoDB:Vbra_14948"/>
<proteinExistence type="predicted"/>
<evidence type="ECO:0000256" key="1">
    <source>
        <dbReference type="SAM" id="MobiDB-lite"/>
    </source>
</evidence>
<evidence type="ECO:0000313" key="2">
    <source>
        <dbReference type="EMBL" id="CEM10278.1"/>
    </source>
</evidence>
<dbReference type="EMBL" id="CDMY01000404">
    <property type="protein sequence ID" value="CEM10278.1"/>
    <property type="molecule type" value="Genomic_DNA"/>
</dbReference>
<sequence length="723" mass="78030">MIGAMDTAQLKDQAARVEQGLDQLRQLHSEVGAHLSKIKRLDPANHPAEASSHESLLVPTQLSLLESYVKAAVTQLSSVESGLSGAVDALTAAATPPPANSSAAAETDQQPQARRPSYRLVKESGCPPELEEPARRRLSCDDLFNVFGHLQPWELTRYRRPLGRRLFTQSAASYAKLVIDCEDDTARPMWAAMPLAVAQRWGKRATNIREIKRRRPVGREAWCRGTWVALVEGHASGRAAMAAKQKREREGTAAAAAARQADGCGQSADDGTLEVLSFEAVWPYESNLFPDPLPSSDLPPAPTSPIHLPALKTVNNIPLECISARADRQWRTPAVTTLSVGTDLGQSSYGLKEWKGLNVWVGGCEAIEVLDLKNIYFASAAGLLSALPADGKSLAALRTLRGVSMHEVVRVDTNGSGIDMLRDVMVARGAKRSVCEVKITVRCMPSLNGAVTWSGSAARLIEAVAAPEVVWEEVFALNDDGTSGRIDAELLSLSQIAPSRSTGTPAAQKLIGGFVKTAGTVTYSGRDESIPAAITDDAFAAAHTLRLVGGALAKKTRAVEVASGMPSLSHIDASAIAPVREVWQYLERLQTAWESRGRGERSLSSVCVSLSADALTFTDPQHRDHPCLWHRDTTKLPPIEEVHVDVKNTVADDQFEAFYSSMMTAVTSFSDKLKGHKRTQIKMTFGSPRRVEQPFLAQLVGTGLCKVSMLVSTLSVERGTPDT</sequence>
<accession>A0A0G4FCJ5</accession>